<evidence type="ECO:0000313" key="3">
    <source>
        <dbReference type="EMBL" id="KAJ3576263.1"/>
    </source>
</evidence>
<evidence type="ECO:0000259" key="2">
    <source>
        <dbReference type="Pfam" id="PF24809"/>
    </source>
</evidence>
<feature type="domain" description="DUF7708" evidence="2">
    <location>
        <begin position="179"/>
        <end position="283"/>
    </location>
</feature>
<dbReference type="InterPro" id="IPR056125">
    <property type="entry name" value="DUF7708"/>
</dbReference>
<dbReference type="VEuPathDB" id="FungiDB:F4678DRAFT_420120"/>
<organism evidence="3 4">
    <name type="scientific">Xylaria arbuscula</name>
    <dbReference type="NCBI Taxonomy" id="114810"/>
    <lineage>
        <taxon>Eukaryota</taxon>
        <taxon>Fungi</taxon>
        <taxon>Dikarya</taxon>
        <taxon>Ascomycota</taxon>
        <taxon>Pezizomycotina</taxon>
        <taxon>Sordariomycetes</taxon>
        <taxon>Xylariomycetidae</taxon>
        <taxon>Xylariales</taxon>
        <taxon>Xylariaceae</taxon>
        <taxon>Xylaria</taxon>
    </lineage>
</organism>
<proteinExistence type="predicted"/>
<feature type="coiled-coil region" evidence="1">
    <location>
        <begin position="32"/>
        <end position="61"/>
    </location>
</feature>
<dbReference type="Proteomes" id="UP001148614">
    <property type="component" value="Unassembled WGS sequence"/>
</dbReference>
<evidence type="ECO:0000313" key="4">
    <source>
        <dbReference type="Proteomes" id="UP001148614"/>
    </source>
</evidence>
<dbReference type="PANTHER" id="PTHR40619">
    <property type="entry name" value="FUNGAL STAND N-TERMINAL GOODBYE DOMAIN-CONTAINING PROTEIN"/>
    <property type="match status" value="1"/>
</dbReference>
<name>A0A9W8NHV5_9PEZI</name>
<dbReference type="EMBL" id="JANPWZ010000486">
    <property type="protein sequence ID" value="KAJ3576263.1"/>
    <property type="molecule type" value="Genomic_DNA"/>
</dbReference>
<dbReference type="Pfam" id="PF24809">
    <property type="entry name" value="DUF7708"/>
    <property type="match status" value="1"/>
</dbReference>
<dbReference type="PANTHER" id="PTHR40619:SF3">
    <property type="entry name" value="FUNGAL STAND N-TERMINAL GOODBYE DOMAIN-CONTAINING PROTEIN"/>
    <property type="match status" value="1"/>
</dbReference>
<dbReference type="AlphaFoldDB" id="A0A9W8NHV5"/>
<accession>A0A9W8NHV5</accession>
<reference evidence="3" key="1">
    <citation type="submission" date="2022-07" db="EMBL/GenBank/DDBJ databases">
        <title>Genome Sequence of Xylaria arbuscula.</title>
        <authorList>
            <person name="Buettner E."/>
        </authorList>
    </citation>
    <scope>NUCLEOTIDE SEQUENCE</scope>
    <source>
        <strain evidence="3">VT107</strain>
    </source>
</reference>
<protein>
    <recommendedName>
        <fullName evidence="2">DUF7708 domain-containing protein</fullName>
    </recommendedName>
</protein>
<feature type="coiled-coil region" evidence="1">
    <location>
        <begin position="251"/>
        <end position="311"/>
    </location>
</feature>
<evidence type="ECO:0000256" key="1">
    <source>
        <dbReference type="SAM" id="Coils"/>
    </source>
</evidence>
<gene>
    <name evidence="3" type="ORF">NPX13_g3754</name>
</gene>
<keyword evidence="1" id="KW-0175">Coiled coil</keyword>
<keyword evidence="4" id="KW-1185">Reference proteome</keyword>
<sequence length="601" mass="67706">MASTSPIFDDAEERRLEGRVIIRRFTDQLTGADELEQSTIAAQEEIDKEEELAELKRLKLLYENPPESNTSSQDFEVAMIAREALAGVVEKFNDDVKPTMRQRMGLSTSKPAQVRATEVLENSMHGDFNELKASVDNLEQNWKDNHGRIYKCFKSLCGTFDDHKSILAIFPTQEVYASAAKNHSDIADTLSQSIAKISDKVATCSNLIVIIKTQRLRKKLANIYARMFEFYRNAIKWYLQSNLSRVFSSFNENLKKECEDATDDIEDCINELYREASVSSTAMIAILNGKVSNLESELRRQRQNYAQQDTAAGRRMVVMMEASWMDSRIAGRTIESANPTRLIETASRVQDVTPAGMTRAQARAHDSTIKLFIIGDEGPGLFGEGKFWLAEDEVLPRLRAWMVEDKLPRTLWVSSPYDMAGTTSARASALAVVSAAWQAETPLISHFCQRPQPRQVRSGMSIVRVGLVGLVYSLIHQLLQFNAEGETLPFSEEQIAALDGSNDSWETGLEVLRILLEHTPVLMYCVIDGLNDLEWGDGGRGCRQVLEVLFARQRKTGTVFNILLTTAGQSLILPSCVNFRDRHIATKEARELERYGRRIEL</sequence>
<comment type="caution">
    <text evidence="3">The sequence shown here is derived from an EMBL/GenBank/DDBJ whole genome shotgun (WGS) entry which is preliminary data.</text>
</comment>